<protein>
    <recommendedName>
        <fullName evidence="1">MaoC-like domain-containing protein</fullName>
    </recommendedName>
</protein>
<dbReference type="PANTHER" id="PTHR43841">
    <property type="entry name" value="3-HYDROXYACYL-THIOESTER DEHYDRATASE HTDX-RELATED"/>
    <property type="match status" value="1"/>
</dbReference>
<dbReference type="PANTHER" id="PTHR43841:SF3">
    <property type="entry name" value="(3R)-HYDROXYACYL-ACP DEHYDRATASE SUBUNIT HADB"/>
    <property type="match status" value="1"/>
</dbReference>
<proteinExistence type="predicted"/>
<evidence type="ECO:0000313" key="2">
    <source>
        <dbReference type="EMBL" id="RVU42458.1"/>
    </source>
</evidence>
<accession>A0ABY0CPR3</accession>
<name>A0ABY0CPR3_9DELT</name>
<keyword evidence="3" id="KW-1185">Reference proteome</keyword>
<dbReference type="EMBL" id="SADD01000012">
    <property type="protein sequence ID" value="RVU42458.1"/>
    <property type="molecule type" value="Genomic_DNA"/>
</dbReference>
<organism evidence="2 3">
    <name type="scientific">Lujinxingia sediminis</name>
    <dbReference type="NCBI Taxonomy" id="2480984"/>
    <lineage>
        <taxon>Bacteria</taxon>
        <taxon>Deltaproteobacteria</taxon>
        <taxon>Bradymonadales</taxon>
        <taxon>Lujinxingiaceae</taxon>
        <taxon>Lujinxingia</taxon>
    </lineage>
</organism>
<sequence length="308" mass="34350">MGTHEEMVFEALPALGPLYVKAAARRRALPTPQTELKALRARVDRVRVDRDELVRYRELCGIADHGVVPLPYLQVLATPLHAAIIAHADFGLPALGLVHLENSLRQHRAVQLDEVLRLSAHVDEGQWDERLGYVVSLVSEAYVGEELVWESRLRALSPVRSKRAKTRSSSKRAPEVGEQANANVSVMVRAPEDLGRRYAAVSGDFNPIHLHPWTARPFGFDRAIAHGMWTLSRAWGEVQELVDVKASLELSVRFRKPVKLPAQLWIAAWPADDEAGELELRCQSPDGRRTHLEGSVRVGRSVSPVEHA</sequence>
<comment type="caution">
    <text evidence="2">The sequence shown here is derived from an EMBL/GenBank/DDBJ whole genome shotgun (WGS) entry which is preliminary data.</text>
</comment>
<evidence type="ECO:0000313" key="3">
    <source>
        <dbReference type="Proteomes" id="UP000282926"/>
    </source>
</evidence>
<evidence type="ECO:0000259" key="1">
    <source>
        <dbReference type="Pfam" id="PF01575"/>
    </source>
</evidence>
<feature type="domain" description="MaoC-like" evidence="1">
    <location>
        <begin position="176"/>
        <end position="275"/>
    </location>
</feature>
<dbReference type="Pfam" id="PF01575">
    <property type="entry name" value="MaoC_dehydratas"/>
    <property type="match status" value="1"/>
</dbReference>
<reference evidence="2 3" key="1">
    <citation type="submission" date="2019-01" db="EMBL/GenBank/DDBJ databases">
        <title>Lujinxingia litoralis gen. nov., sp. nov. and Lujinxingia sediminis gen. nov., sp. nov., new members in the order Bradymonadales, isolated from coastal sediment.</title>
        <authorList>
            <person name="Li C.-M."/>
        </authorList>
    </citation>
    <scope>NUCLEOTIDE SEQUENCE [LARGE SCALE GENOMIC DNA]</scope>
    <source>
        <strain evidence="2 3">SEH01</strain>
    </source>
</reference>
<dbReference type="SUPFAM" id="SSF54637">
    <property type="entry name" value="Thioesterase/thiol ester dehydrase-isomerase"/>
    <property type="match status" value="2"/>
</dbReference>
<dbReference type="RefSeq" id="WP_127780966.1">
    <property type="nucleotide sequence ID" value="NZ_SADD01000012.1"/>
</dbReference>
<dbReference type="Gene3D" id="3.10.129.10">
    <property type="entry name" value="Hotdog Thioesterase"/>
    <property type="match status" value="1"/>
</dbReference>
<dbReference type="Proteomes" id="UP000282926">
    <property type="component" value="Unassembled WGS sequence"/>
</dbReference>
<dbReference type="InterPro" id="IPR002539">
    <property type="entry name" value="MaoC-like_dom"/>
</dbReference>
<dbReference type="InterPro" id="IPR029069">
    <property type="entry name" value="HotDog_dom_sf"/>
</dbReference>
<gene>
    <name evidence="2" type="ORF">EA187_16405</name>
</gene>